<evidence type="ECO:0000313" key="5">
    <source>
        <dbReference type="EMBL" id="TCT12521.1"/>
    </source>
</evidence>
<dbReference type="SUPFAM" id="SSF54909">
    <property type="entry name" value="Dimeric alpha+beta barrel"/>
    <property type="match status" value="1"/>
</dbReference>
<evidence type="ECO:0000256" key="3">
    <source>
        <dbReference type="ARBA" id="ARBA00023163"/>
    </source>
</evidence>
<feature type="domain" description="HTH asnC-type" evidence="4">
    <location>
        <begin position="2"/>
        <end position="63"/>
    </location>
</feature>
<dbReference type="GO" id="GO:0006355">
    <property type="term" value="P:regulation of DNA-templated transcription"/>
    <property type="evidence" value="ECO:0007669"/>
    <property type="project" value="UniProtKB-ARBA"/>
</dbReference>
<dbReference type="AlphaFoldDB" id="A0A4R3MG04"/>
<dbReference type="Pfam" id="PF01037">
    <property type="entry name" value="AsnC_trans_reg"/>
    <property type="match status" value="1"/>
</dbReference>
<sequence>MIDAIDRRIIRELQADGRITNQALAERVGLSPSPCLRRLRRLEEAGVIRGYTALIDQEAYGLPINVFASVKLTRQTEDALAEFDAAVKRWDEVLDCFLMTGTRDYLLRIAVDSLEAYERFLRTRLTRLACVGSIESSFALGIVKTTPVLPLVAD</sequence>
<keyword evidence="2" id="KW-0238">DNA-binding</keyword>
<dbReference type="CDD" id="cd00090">
    <property type="entry name" value="HTH_ARSR"/>
    <property type="match status" value="1"/>
</dbReference>
<dbReference type="PROSITE" id="PS50956">
    <property type="entry name" value="HTH_ASNC_2"/>
    <property type="match status" value="1"/>
</dbReference>
<comment type="caution">
    <text evidence="5">The sequence shown here is derived from an EMBL/GenBank/DDBJ whole genome shotgun (WGS) entry which is preliminary data.</text>
</comment>
<reference evidence="5 6" key="1">
    <citation type="submission" date="2019-03" db="EMBL/GenBank/DDBJ databases">
        <title>Genomic Encyclopedia of Type Strains, Phase IV (KMG-IV): sequencing the most valuable type-strain genomes for metagenomic binning, comparative biology and taxonomic classification.</title>
        <authorList>
            <person name="Goeker M."/>
        </authorList>
    </citation>
    <scope>NUCLEOTIDE SEQUENCE [LARGE SCALE GENOMIC DNA]</scope>
    <source>
        <strain evidence="5 6">DSM 19345</strain>
    </source>
</reference>
<dbReference type="Pfam" id="PF13412">
    <property type="entry name" value="HTH_24"/>
    <property type="match status" value="1"/>
</dbReference>
<name>A0A4R3MG04_9HYPH</name>
<evidence type="ECO:0000256" key="1">
    <source>
        <dbReference type="ARBA" id="ARBA00023015"/>
    </source>
</evidence>
<dbReference type="FunFam" id="1.10.10.10:FF:000186">
    <property type="entry name" value="AsnC family transcriptional regulator"/>
    <property type="match status" value="1"/>
</dbReference>
<dbReference type="SUPFAM" id="SSF46785">
    <property type="entry name" value="Winged helix' DNA-binding domain"/>
    <property type="match status" value="1"/>
</dbReference>
<dbReference type="PANTHER" id="PTHR30154:SF34">
    <property type="entry name" value="TRANSCRIPTIONAL REGULATOR AZLB"/>
    <property type="match status" value="1"/>
</dbReference>
<dbReference type="GO" id="GO:0005829">
    <property type="term" value="C:cytosol"/>
    <property type="evidence" value="ECO:0007669"/>
    <property type="project" value="TreeGrafter"/>
</dbReference>
<dbReference type="RefSeq" id="WP_132805296.1">
    <property type="nucleotide sequence ID" value="NZ_SMAK01000002.1"/>
</dbReference>
<dbReference type="InterPro" id="IPR036390">
    <property type="entry name" value="WH_DNA-bd_sf"/>
</dbReference>
<dbReference type="EMBL" id="SMAK01000002">
    <property type="protein sequence ID" value="TCT12521.1"/>
    <property type="molecule type" value="Genomic_DNA"/>
</dbReference>
<organism evidence="5 6">
    <name type="scientific">Tepidamorphus gemmatus</name>
    <dbReference type="NCBI Taxonomy" id="747076"/>
    <lineage>
        <taxon>Bacteria</taxon>
        <taxon>Pseudomonadati</taxon>
        <taxon>Pseudomonadota</taxon>
        <taxon>Alphaproteobacteria</taxon>
        <taxon>Hyphomicrobiales</taxon>
        <taxon>Tepidamorphaceae</taxon>
        <taxon>Tepidamorphus</taxon>
    </lineage>
</organism>
<dbReference type="InterPro" id="IPR019887">
    <property type="entry name" value="Tscrpt_reg_AsnC/Lrp_C"/>
</dbReference>
<dbReference type="PRINTS" id="PR00033">
    <property type="entry name" value="HTHASNC"/>
</dbReference>
<dbReference type="InterPro" id="IPR011008">
    <property type="entry name" value="Dimeric_a/b-barrel"/>
</dbReference>
<dbReference type="SMART" id="SM00344">
    <property type="entry name" value="HTH_ASNC"/>
    <property type="match status" value="1"/>
</dbReference>
<dbReference type="Gene3D" id="3.30.70.920">
    <property type="match status" value="1"/>
</dbReference>
<dbReference type="PROSITE" id="PS00519">
    <property type="entry name" value="HTH_ASNC_1"/>
    <property type="match status" value="1"/>
</dbReference>
<proteinExistence type="predicted"/>
<protein>
    <submittedName>
        <fullName evidence="5">AsnC family transcriptional regulator</fullName>
    </submittedName>
</protein>
<gene>
    <name evidence="5" type="ORF">EDC22_102206</name>
</gene>
<evidence type="ECO:0000313" key="6">
    <source>
        <dbReference type="Proteomes" id="UP000295678"/>
    </source>
</evidence>
<accession>A0A4R3MG04</accession>
<evidence type="ECO:0000259" key="4">
    <source>
        <dbReference type="PROSITE" id="PS50956"/>
    </source>
</evidence>
<dbReference type="InterPro" id="IPR036388">
    <property type="entry name" value="WH-like_DNA-bd_sf"/>
</dbReference>
<dbReference type="InterPro" id="IPR019885">
    <property type="entry name" value="Tscrpt_reg_HTH_AsnC-type_CS"/>
</dbReference>
<evidence type="ECO:0000256" key="2">
    <source>
        <dbReference type="ARBA" id="ARBA00023125"/>
    </source>
</evidence>
<dbReference type="InterPro" id="IPR019888">
    <property type="entry name" value="Tscrpt_reg_AsnC-like"/>
</dbReference>
<dbReference type="Proteomes" id="UP000295678">
    <property type="component" value="Unassembled WGS sequence"/>
</dbReference>
<dbReference type="PANTHER" id="PTHR30154">
    <property type="entry name" value="LEUCINE-RESPONSIVE REGULATORY PROTEIN"/>
    <property type="match status" value="1"/>
</dbReference>
<keyword evidence="1" id="KW-0805">Transcription regulation</keyword>
<dbReference type="InterPro" id="IPR011991">
    <property type="entry name" value="ArsR-like_HTH"/>
</dbReference>
<dbReference type="InterPro" id="IPR000485">
    <property type="entry name" value="AsnC-type_HTH_dom"/>
</dbReference>
<dbReference type="GO" id="GO:0043565">
    <property type="term" value="F:sequence-specific DNA binding"/>
    <property type="evidence" value="ECO:0007669"/>
    <property type="project" value="InterPro"/>
</dbReference>
<dbReference type="OrthoDB" id="9812082at2"/>
<keyword evidence="6" id="KW-1185">Reference proteome</keyword>
<keyword evidence="3" id="KW-0804">Transcription</keyword>
<dbReference type="GO" id="GO:0043200">
    <property type="term" value="P:response to amino acid"/>
    <property type="evidence" value="ECO:0007669"/>
    <property type="project" value="TreeGrafter"/>
</dbReference>
<dbReference type="Gene3D" id="1.10.10.10">
    <property type="entry name" value="Winged helix-like DNA-binding domain superfamily/Winged helix DNA-binding domain"/>
    <property type="match status" value="1"/>
</dbReference>